<dbReference type="GeneID" id="30195769"/>
<keyword evidence="5 8" id="KW-0119">Carbohydrate metabolism</keyword>
<dbReference type="InterPro" id="IPR001701">
    <property type="entry name" value="Glyco_hydro_9"/>
</dbReference>
<keyword evidence="14" id="KW-1185">Reference proteome</keyword>
<dbReference type="EC" id="3.2.1.4" evidence="9"/>
<evidence type="ECO:0000313" key="13">
    <source>
        <dbReference type="EMBL" id="ODN88755.1"/>
    </source>
</evidence>
<dbReference type="AlphaFoldDB" id="A0A1E3IJZ4"/>
<evidence type="ECO:0000256" key="4">
    <source>
        <dbReference type="ARBA" id="ARBA00023001"/>
    </source>
</evidence>
<evidence type="ECO:0000313" key="14">
    <source>
        <dbReference type="Proteomes" id="UP000094819"/>
    </source>
</evidence>
<feature type="active site" evidence="8">
    <location>
        <position position="487"/>
    </location>
</feature>
<dbReference type="GO" id="GO:0030245">
    <property type="term" value="P:cellulose catabolic process"/>
    <property type="evidence" value="ECO:0007669"/>
    <property type="project" value="UniProtKB-KW"/>
</dbReference>
<proteinExistence type="inferred from homology"/>
<dbReference type="Pfam" id="PF00759">
    <property type="entry name" value="Glyco_hydro_9"/>
    <property type="match status" value="1"/>
</dbReference>
<evidence type="ECO:0000256" key="9">
    <source>
        <dbReference type="RuleBase" id="RU361166"/>
    </source>
</evidence>
<keyword evidence="11" id="KW-0812">Transmembrane</keyword>
<dbReference type="Gene3D" id="1.50.10.10">
    <property type="match status" value="1"/>
</dbReference>
<keyword evidence="4 9" id="KW-0136">Cellulose degradation</keyword>
<comment type="similarity">
    <text evidence="2 8 9">Belongs to the glycosyl hydrolase 9 (cellulase E) family.</text>
</comment>
<evidence type="ECO:0000259" key="12">
    <source>
        <dbReference type="Pfam" id="PF00759"/>
    </source>
</evidence>
<feature type="domain" description="Glycoside hydrolase family 9" evidence="12">
    <location>
        <begin position="46"/>
        <end position="506"/>
    </location>
</feature>
<gene>
    <name evidence="13" type="ORF">L198_06557</name>
</gene>
<evidence type="ECO:0000256" key="5">
    <source>
        <dbReference type="ARBA" id="ARBA00023277"/>
    </source>
</evidence>
<protein>
    <recommendedName>
        <fullName evidence="9">Endoglucanase</fullName>
        <ecNumber evidence="9">3.2.1.4</ecNumber>
    </recommendedName>
</protein>
<keyword evidence="9" id="KW-0732">Signal</keyword>
<feature type="compositionally biased region" description="Low complexity" evidence="10">
    <location>
        <begin position="438"/>
        <end position="454"/>
    </location>
</feature>
<dbReference type="PANTHER" id="PTHR22298">
    <property type="entry name" value="ENDO-1,4-BETA-GLUCANASE"/>
    <property type="match status" value="1"/>
</dbReference>
<dbReference type="InterPro" id="IPR033126">
    <property type="entry name" value="Glyco_hydro_9_Asp/Glu_AS"/>
</dbReference>
<feature type="chain" id="PRO_5009027217" description="Endoglucanase" evidence="9">
    <location>
        <begin position="17"/>
        <end position="587"/>
    </location>
</feature>
<feature type="active site" evidence="8">
    <location>
        <position position="496"/>
    </location>
</feature>
<reference evidence="13 14" key="1">
    <citation type="submission" date="2016-06" db="EMBL/GenBank/DDBJ databases">
        <title>Evolution of pathogenesis and genome organization in the Tremellales.</title>
        <authorList>
            <person name="Cuomo C."/>
            <person name="Litvintseva A."/>
            <person name="Heitman J."/>
            <person name="Chen Y."/>
            <person name="Sun S."/>
            <person name="Springer D."/>
            <person name="Dromer F."/>
            <person name="Young S."/>
            <person name="Zeng Q."/>
            <person name="Chapman S."/>
            <person name="Gujja S."/>
            <person name="Saif S."/>
            <person name="Birren B."/>
        </authorList>
    </citation>
    <scope>NUCLEOTIDE SEQUENCE [LARGE SCALE GENOMIC DNA]</scope>
    <source>
        <strain evidence="13 14">CBS 7118</strain>
    </source>
</reference>
<keyword evidence="11" id="KW-1133">Transmembrane helix</keyword>
<keyword evidence="11" id="KW-0472">Membrane</keyword>
<evidence type="ECO:0000256" key="7">
    <source>
        <dbReference type="ARBA" id="ARBA00023326"/>
    </source>
</evidence>
<sequence length="587" mass="63338">MNPLILLPLLPLAALAQLTPSPTFSPPAASAGLVASTDAVNTHWSNIIGNSLYFYDAQRSGNLSSGTYENRVEWRNDSCEDDGSDYGLDLSGGWYDAGDYIKATFPMTFTLFGISWGALTHGEGYGLANQTAYLDGTLRWGFDWLMKAHPTDDQLFVQVASEEVDNNYWGGDQDIPTPRPSYPINSSYPGTDAWAAASRAFAMGSLLYTPGLTYNVTSSTGPPTSPSLADSSYSTRLLNHAQTLYDVANSTTPRQTYYTTLGEPLQAYASSSWKDDLTLAALTLALATNDSSYYLDAHSCYSEYKLTKRQDVWNWDTQTPAIYVLFAEIASARPGLAAGAGLDANLTGWQTEVEGYFDNIVNDNLDDGYTTDGGLLYFEGDSDEASLNPAMAIATLMFKYAPIASTSDKTDSYNDFASSQVSYLLGANPMNVPYIVGLHPNSPSNPHSGPASGGTDISNIRTSPETESRVLYGAVVGGPLSSDKFWDWRDDWVQTEVALDYNAMISTLASMQLINGTSDPPYVSIQANTYTIPDGDPCDEALPCSGGGGGLSKGAKIGIAVGVVLGVLLLAGVGFWIWRKCRRRRSW</sequence>
<dbReference type="EMBL" id="AWGH01000024">
    <property type="protein sequence ID" value="ODN88755.1"/>
    <property type="molecule type" value="Genomic_DNA"/>
</dbReference>
<comment type="caution">
    <text evidence="13">The sequence shown here is derived from an EMBL/GenBank/DDBJ whole genome shotgun (WGS) entry which is preliminary data.</text>
</comment>
<name>A0A1E3IJZ4_9TREE</name>
<evidence type="ECO:0000256" key="3">
    <source>
        <dbReference type="ARBA" id="ARBA00022801"/>
    </source>
</evidence>
<dbReference type="InterPro" id="IPR012341">
    <property type="entry name" value="6hp_glycosidase-like_sf"/>
</dbReference>
<accession>A0A1E3IJZ4</accession>
<evidence type="ECO:0000256" key="10">
    <source>
        <dbReference type="SAM" id="MobiDB-lite"/>
    </source>
</evidence>
<feature type="transmembrane region" description="Helical" evidence="11">
    <location>
        <begin position="557"/>
        <end position="578"/>
    </location>
</feature>
<comment type="catalytic activity">
    <reaction evidence="1 9">
        <text>Endohydrolysis of (1-&gt;4)-beta-D-glucosidic linkages in cellulose, lichenin and cereal beta-D-glucans.</text>
        <dbReference type="EC" id="3.2.1.4"/>
    </reaction>
</comment>
<evidence type="ECO:0000256" key="8">
    <source>
        <dbReference type="PROSITE-ProRule" id="PRU10060"/>
    </source>
</evidence>
<evidence type="ECO:0000256" key="6">
    <source>
        <dbReference type="ARBA" id="ARBA00023295"/>
    </source>
</evidence>
<dbReference type="RefSeq" id="XP_019029313.1">
    <property type="nucleotide sequence ID" value="XM_019178612.1"/>
</dbReference>
<evidence type="ECO:0000256" key="11">
    <source>
        <dbReference type="SAM" id="Phobius"/>
    </source>
</evidence>
<dbReference type="OrthoDB" id="10257085at2759"/>
<feature type="region of interest" description="Disordered" evidence="10">
    <location>
        <begin position="438"/>
        <end position="460"/>
    </location>
</feature>
<keyword evidence="7 8" id="KW-0624">Polysaccharide degradation</keyword>
<organism evidence="13 14">
    <name type="scientific">Cryptococcus wingfieldii CBS 7118</name>
    <dbReference type="NCBI Taxonomy" id="1295528"/>
    <lineage>
        <taxon>Eukaryota</taxon>
        <taxon>Fungi</taxon>
        <taxon>Dikarya</taxon>
        <taxon>Basidiomycota</taxon>
        <taxon>Agaricomycotina</taxon>
        <taxon>Tremellomycetes</taxon>
        <taxon>Tremellales</taxon>
        <taxon>Cryptococcaceae</taxon>
        <taxon>Cryptococcus</taxon>
    </lineage>
</organism>
<keyword evidence="3 8" id="KW-0378">Hydrolase</keyword>
<evidence type="ECO:0000256" key="2">
    <source>
        <dbReference type="ARBA" id="ARBA00007072"/>
    </source>
</evidence>
<feature type="signal peptide" evidence="9">
    <location>
        <begin position="1"/>
        <end position="16"/>
    </location>
</feature>
<keyword evidence="6 8" id="KW-0326">Glycosidase</keyword>
<dbReference type="InterPro" id="IPR008928">
    <property type="entry name" value="6-hairpin_glycosidase_sf"/>
</dbReference>
<dbReference type="PROSITE" id="PS00698">
    <property type="entry name" value="GH9_3"/>
    <property type="match status" value="1"/>
</dbReference>
<dbReference type="SUPFAM" id="SSF48208">
    <property type="entry name" value="Six-hairpin glycosidases"/>
    <property type="match status" value="1"/>
</dbReference>
<dbReference type="Proteomes" id="UP000094819">
    <property type="component" value="Unassembled WGS sequence"/>
</dbReference>
<evidence type="ECO:0000256" key="1">
    <source>
        <dbReference type="ARBA" id="ARBA00000966"/>
    </source>
</evidence>
<dbReference type="GO" id="GO:0008810">
    <property type="term" value="F:cellulase activity"/>
    <property type="evidence" value="ECO:0007669"/>
    <property type="project" value="UniProtKB-EC"/>
</dbReference>